<dbReference type="Pfam" id="PF00440">
    <property type="entry name" value="TetR_N"/>
    <property type="match status" value="1"/>
</dbReference>
<evidence type="ECO:0000256" key="2">
    <source>
        <dbReference type="PROSITE-ProRule" id="PRU00335"/>
    </source>
</evidence>
<dbReference type="SUPFAM" id="SSF46689">
    <property type="entry name" value="Homeodomain-like"/>
    <property type="match status" value="1"/>
</dbReference>
<dbReference type="AlphaFoldDB" id="A0A2Z5JL19"/>
<dbReference type="Gene3D" id="1.10.357.10">
    <property type="entry name" value="Tetracycline Repressor, domain 2"/>
    <property type="match status" value="1"/>
</dbReference>
<protein>
    <recommendedName>
        <fullName evidence="4">HTH tetR-type domain-containing protein</fullName>
    </recommendedName>
</protein>
<dbReference type="EMBL" id="CP027306">
    <property type="protein sequence ID" value="AXE80904.1"/>
    <property type="molecule type" value="Genomic_DNA"/>
</dbReference>
<evidence type="ECO:0000313" key="6">
    <source>
        <dbReference type="Proteomes" id="UP000252698"/>
    </source>
</evidence>
<reference evidence="5 6" key="1">
    <citation type="journal article" date="2018" name="Front. Microbiol.">
        <title>Genome Sequencing of Streptomyces atratus SCSIOZH16 and Activation Production of Nocardamine via Metabolic Engineering.</title>
        <authorList>
            <person name="Li Y."/>
            <person name="Zhang C."/>
            <person name="Liu C."/>
            <person name="Ju J."/>
            <person name="Ma J."/>
        </authorList>
    </citation>
    <scope>NUCLEOTIDE SEQUENCE [LARGE SCALE GENOMIC DNA]</scope>
    <source>
        <strain evidence="5 6">SCSIO_ZH16</strain>
    </source>
</reference>
<dbReference type="GO" id="GO:0003700">
    <property type="term" value="F:DNA-binding transcription factor activity"/>
    <property type="evidence" value="ECO:0007669"/>
    <property type="project" value="TreeGrafter"/>
</dbReference>
<feature type="domain" description="HTH tetR-type" evidence="4">
    <location>
        <begin position="39"/>
        <end position="99"/>
    </location>
</feature>
<dbReference type="PROSITE" id="PS50977">
    <property type="entry name" value="HTH_TETR_2"/>
    <property type="match status" value="1"/>
</dbReference>
<feature type="DNA-binding region" description="H-T-H motif" evidence="2">
    <location>
        <begin position="62"/>
        <end position="81"/>
    </location>
</feature>
<dbReference type="KEGG" id="sata:C5746_32540"/>
<dbReference type="PANTHER" id="PTHR30055">
    <property type="entry name" value="HTH-TYPE TRANSCRIPTIONAL REGULATOR RUTR"/>
    <property type="match status" value="1"/>
</dbReference>
<dbReference type="GO" id="GO:0000976">
    <property type="term" value="F:transcription cis-regulatory region binding"/>
    <property type="evidence" value="ECO:0007669"/>
    <property type="project" value="TreeGrafter"/>
</dbReference>
<sequence length="105" mass="11567">MGCTSPNRSPDRRVRPTSPIRTDLSGTGRVCPRRCSHRRHAARARLLTADELFCAEGVRSVRIDRVIAHAGAAKATLYNAFGTKDGLVRAYLQARHAATAEHMTR</sequence>
<dbReference type="PANTHER" id="PTHR30055:SF200">
    <property type="entry name" value="HTH-TYPE TRANSCRIPTIONAL REPRESSOR BDCR"/>
    <property type="match status" value="1"/>
</dbReference>
<gene>
    <name evidence="5" type="ORF">C5746_32540</name>
</gene>
<proteinExistence type="predicted"/>
<evidence type="ECO:0000256" key="1">
    <source>
        <dbReference type="ARBA" id="ARBA00023125"/>
    </source>
</evidence>
<dbReference type="InterPro" id="IPR001647">
    <property type="entry name" value="HTH_TetR"/>
</dbReference>
<dbReference type="InterPro" id="IPR009057">
    <property type="entry name" value="Homeodomain-like_sf"/>
</dbReference>
<name>A0A2Z5JL19_STRAR</name>
<evidence type="ECO:0000256" key="3">
    <source>
        <dbReference type="SAM" id="MobiDB-lite"/>
    </source>
</evidence>
<organism evidence="5 6">
    <name type="scientific">Streptomyces atratus</name>
    <dbReference type="NCBI Taxonomy" id="1893"/>
    <lineage>
        <taxon>Bacteria</taxon>
        <taxon>Bacillati</taxon>
        <taxon>Actinomycetota</taxon>
        <taxon>Actinomycetes</taxon>
        <taxon>Kitasatosporales</taxon>
        <taxon>Streptomycetaceae</taxon>
        <taxon>Streptomyces</taxon>
    </lineage>
</organism>
<accession>A0A2Z5JL19</accession>
<dbReference type="Proteomes" id="UP000252698">
    <property type="component" value="Chromosome"/>
</dbReference>
<dbReference type="InterPro" id="IPR050109">
    <property type="entry name" value="HTH-type_TetR-like_transc_reg"/>
</dbReference>
<feature type="region of interest" description="Disordered" evidence="3">
    <location>
        <begin position="1"/>
        <end position="32"/>
    </location>
</feature>
<keyword evidence="1 2" id="KW-0238">DNA-binding</keyword>
<evidence type="ECO:0000313" key="5">
    <source>
        <dbReference type="EMBL" id="AXE80904.1"/>
    </source>
</evidence>
<evidence type="ECO:0000259" key="4">
    <source>
        <dbReference type="PROSITE" id="PS50977"/>
    </source>
</evidence>